<name>A0A1I7URN7_9PELO</name>
<proteinExistence type="predicted"/>
<evidence type="ECO:0000313" key="2">
    <source>
        <dbReference type="WBParaSite" id="Csp11.Scaffold630.g18668.t1"/>
    </source>
</evidence>
<protein>
    <submittedName>
        <fullName evidence="2">FERM domain-containing protein</fullName>
    </submittedName>
</protein>
<reference evidence="2" key="1">
    <citation type="submission" date="2016-11" db="UniProtKB">
        <authorList>
            <consortium name="WormBaseParasite"/>
        </authorList>
    </citation>
    <scope>IDENTIFICATION</scope>
</reference>
<organism evidence="1 2">
    <name type="scientific">Caenorhabditis tropicalis</name>
    <dbReference type="NCBI Taxonomy" id="1561998"/>
    <lineage>
        <taxon>Eukaryota</taxon>
        <taxon>Metazoa</taxon>
        <taxon>Ecdysozoa</taxon>
        <taxon>Nematoda</taxon>
        <taxon>Chromadorea</taxon>
        <taxon>Rhabditida</taxon>
        <taxon>Rhabditina</taxon>
        <taxon>Rhabditomorpha</taxon>
        <taxon>Rhabditoidea</taxon>
        <taxon>Rhabditidae</taxon>
        <taxon>Peloderinae</taxon>
        <taxon>Caenorhabditis</taxon>
    </lineage>
</organism>
<evidence type="ECO:0000313" key="1">
    <source>
        <dbReference type="Proteomes" id="UP000095282"/>
    </source>
</evidence>
<dbReference type="WBParaSite" id="Csp11.Scaffold630.g18668.t1">
    <property type="protein sequence ID" value="Csp11.Scaffold630.g18668.t1"/>
    <property type="gene ID" value="Csp11.Scaffold630.g18668"/>
</dbReference>
<accession>A0A1I7URN7</accession>
<dbReference type="Proteomes" id="UP000095282">
    <property type="component" value="Unplaced"/>
</dbReference>
<sequence length="89" mass="10651">MSNRVQLEAICARLTYLMGGHLQMYPGVSCHLFLDEENRQSRIDEHLVELLLFRLPPMEFLMQANISLVDLKIYVQRSEQSYYQFLRYH</sequence>
<keyword evidence="1" id="KW-1185">Reference proteome</keyword>
<dbReference type="AlphaFoldDB" id="A0A1I7URN7"/>